<feature type="compositionally biased region" description="Basic residues" evidence="1">
    <location>
        <begin position="1"/>
        <end position="11"/>
    </location>
</feature>
<proteinExistence type="predicted"/>
<evidence type="ECO:0000256" key="1">
    <source>
        <dbReference type="SAM" id="MobiDB-lite"/>
    </source>
</evidence>
<name>A0ABQ9G5Y0_9NEOP</name>
<reference evidence="2 3" key="1">
    <citation type="submission" date="2023-02" db="EMBL/GenBank/DDBJ databases">
        <title>LHISI_Scaffold_Assembly.</title>
        <authorList>
            <person name="Stuart O.P."/>
            <person name="Cleave R."/>
            <person name="Magrath M.J.L."/>
            <person name="Mikheyev A.S."/>
        </authorList>
    </citation>
    <scope>NUCLEOTIDE SEQUENCE [LARGE SCALE GENOMIC DNA]</scope>
    <source>
        <strain evidence="2">Daus_M_001</strain>
        <tissue evidence="2">Leg muscle</tissue>
    </source>
</reference>
<organism evidence="2 3">
    <name type="scientific">Dryococelus australis</name>
    <dbReference type="NCBI Taxonomy" id="614101"/>
    <lineage>
        <taxon>Eukaryota</taxon>
        <taxon>Metazoa</taxon>
        <taxon>Ecdysozoa</taxon>
        <taxon>Arthropoda</taxon>
        <taxon>Hexapoda</taxon>
        <taxon>Insecta</taxon>
        <taxon>Pterygota</taxon>
        <taxon>Neoptera</taxon>
        <taxon>Polyneoptera</taxon>
        <taxon>Phasmatodea</taxon>
        <taxon>Verophasmatodea</taxon>
        <taxon>Anareolatae</taxon>
        <taxon>Phasmatidae</taxon>
        <taxon>Eurycanthinae</taxon>
        <taxon>Dryococelus</taxon>
    </lineage>
</organism>
<dbReference type="Proteomes" id="UP001159363">
    <property type="component" value="Chromosome 14"/>
</dbReference>
<evidence type="ECO:0000313" key="2">
    <source>
        <dbReference type="EMBL" id="KAJ8867864.1"/>
    </source>
</evidence>
<gene>
    <name evidence="2" type="ORF">PR048_031669</name>
</gene>
<dbReference type="EMBL" id="JARBHB010000015">
    <property type="protein sequence ID" value="KAJ8867864.1"/>
    <property type="molecule type" value="Genomic_DNA"/>
</dbReference>
<feature type="region of interest" description="Disordered" evidence="1">
    <location>
        <begin position="1"/>
        <end position="59"/>
    </location>
</feature>
<accession>A0ABQ9G5Y0</accession>
<keyword evidence="3" id="KW-1185">Reference proteome</keyword>
<sequence>MLGVVCRKKHSASAEPSATSMKCSKLPASEVPEQQSAPCEEGAQTESKEVGAKPPDPVLGEAQGMDVLAECEVPQLPRLLPVVQLGEVVQSDQAAADASRIIVHLGAMQPLSTDTLHLVDSSSVVQVLNQPTYLLACTAGLDVPTISY</sequence>
<protein>
    <submittedName>
        <fullName evidence="2">Uncharacterized protein</fullName>
    </submittedName>
</protein>
<evidence type="ECO:0000313" key="3">
    <source>
        <dbReference type="Proteomes" id="UP001159363"/>
    </source>
</evidence>
<comment type="caution">
    <text evidence="2">The sequence shown here is derived from an EMBL/GenBank/DDBJ whole genome shotgun (WGS) entry which is preliminary data.</text>
</comment>